<evidence type="ECO:0000313" key="5">
    <source>
        <dbReference type="Proteomes" id="UP000439986"/>
    </source>
</evidence>
<keyword evidence="1" id="KW-0175">Coiled coil</keyword>
<organism evidence="4 5">
    <name type="scientific">Duganella aquatilis</name>
    <dbReference type="NCBI Taxonomy" id="2666082"/>
    <lineage>
        <taxon>Bacteria</taxon>
        <taxon>Pseudomonadati</taxon>
        <taxon>Pseudomonadota</taxon>
        <taxon>Betaproteobacteria</taxon>
        <taxon>Burkholderiales</taxon>
        <taxon>Oxalobacteraceae</taxon>
        <taxon>Telluria group</taxon>
        <taxon>Duganella</taxon>
    </lineage>
</organism>
<keyword evidence="5" id="KW-1185">Reference proteome</keyword>
<feature type="domain" description="DUF4214" evidence="3">
    <location>
        <begin position="1533"/>
        <end position="1582"/>
    </location>
</feature>
<evidence type="ECO:0000313" key="4">
    <source>
        <dbReference type="EMBL" id="MRW86778.1"/>
    </source>
</evidence>
<feature type="domain" description="Bacteriophage tail tape measure N-terminal" evidence="2">
    <location>
        <begin position="134"/>
        <end position="335"/>
    </location>
</feature>
<comment type="caution">
    <text evidence="4">The sequence shown here is derived from an EMBL/GenBank/DDBJ whole genome shotgun (WGS) entry which is preliminary data.</text>
</comment>
<feature type="coiled-coil region" evidence="1">
    <location>
        <begin position="577"/>
        <end position="604"/>
    </location>
</feature>
<dbReference type="RefSeq" id="WP_154360034.1">
    <property type="nucleotide sequence ID" value="NZ_WKJL01000019.1"/>
</dbReference>
<name>A0A844D3V3_9BURK</name>
<dbReference type="InterPro" id="IPR025282">
    <property type="entry name" value="DUF4214"/>
</dbReference>
<sequence length="1677" mass="175064">MAAEERIIQLAVEVDATAARPGFQEVRQEAQNMATSVARSGAEASNAIGDIGDAATNSARRVEVAERNLIGSIQRATAVAQAGSRSGAEYYQALATQRGVDPRVLEPYLAQLRRVEAEQRAANDALNNSRSAFNNVNVSAAQTAAALRGVPAQFTDIVTSLQGGQAPLTVFLQQGGQLRDTFGSAGGAIRGLAGYVVSLITPVTVAAGAFVALGVAHHAGAEEALAYGRAIALSNNAVGASVEMMADAARTIGKATGSQHEAAEAVTMLGAAGQVAGDRLALYGKVAVASQRDVGIAVKDTVAEFNELGRSPLSALDKINEKYHFVTASIYAQVKALEDQGKHSEAAKLAQDAYANSMTEQHDRVVDALSDWERGWLRIKKAASGALDSAIGFAMGREATSAEKINSLLTERERIEQRLAAAVKSGDTRKQAEFNFELEQNKSRINAERDKQDAAKATAKAQADAVEADAARIKWMKDGDEFLTRGAQLERDITKARNEGAAAQLSAGEIEKRVGLIRQKYSDIFNDQIDSQIAALKRRNAVQDEVAGRAADALSSVHSSGLVNDEDYLKGAAQIDQAAITRQREQLEQELALTARKQNSLKDQAELRGQLAVLDEKATSRQIKLENDLAALEVRRTRTAADNYGNVVDKAAEDSDALRKQVLAQQDYNEKIGLSATGLAELEAARLENLAVLKDEAATTADAADFSGRLSKEYRAQADSLRQLADEKRQGATKEILAKQADDAAQAWKRASQEISSSLTDALMRGFEGGKSLAVNLRDTIVNLFKTMVLKPTIQAVVTGSPGGANGVMSAAQTASGLGNLYGTFANIGGTVTGIGSLLGSGTVSAFGAGLSGGAGVADAIAAYNAAGMTSIGTAMSAGSTISTAIAAIPGWGWAALGAAAVASTFFDDGPEKDTRLKFSSNNAAGNISINERGNEGKTTQSYIDGSSTGAFGTFGVSSSFWMNASQPVVQSFIQTVTKVDDQLARFLTDSEKSSVITAVTNTSTTAHTGEEGANPNASGQLDDVFAKRLAAIFDGISPGMSSLIAGFKGTSEELATEAAALLQFRQALGQSGEAIFGAKVTLEDLAKLKDPSEATSVALQRVTNEFNATNAAAVTVGKDATGAFGAVGLASLAARERLVQFAGGLDALSQQTTFYAENFLSKSEQLAPVAKQVEAQLAAMGLAGVDSRDQFAAVVRGLDLSTEAGAKQYAQLMALAPAFAQVHDAMASVEDIAKSRADLEKQILEAASGSAAALALTRKQELAAMDASLRPLAERLYALQDEKTALEAAKEAASVLVSNADDAFSVLQKVVDREKAARSAAHDAEIAAISQRIDVVNASITKIKSLSDSLHSSLDQLHAPGMEAQDRLSAQAQIKAALAIAKAGGPLPDADSLKNALGVVTQDASNQFSSYADYQRDFYNTASDISALSSVTDSALDVQQKQLDVLQAQKDAADAAYEAEIARLDGLIATGQQQIDGIKGVDTSVLTVAQALVALQSAISAAQQNSIVAANAAAASAHMTSPGTPAVASTTESQIVGLYRTLLGREPDAAGLALWVNSANNGASMTQITNGFLNSDEYKKLHPFAVGTNYVPTDMPALIHKGERIIPAADNRELMARLNSPALQSNVSAADLEAIRTLLEQIATSSNISADGAARAAGILERVSAGGGPLLVKMEG</sequence>
<evidence type="ECO:0000256" key="1">
    <source>
        <dbReference type="SAM" id="Coils"/>
    </source>
</evidence>
<dbReference type="Pfam" id="PF06791">
    <property type="entry name" value="TMP_2"/>
    <property type="match status" value="1"/>
</dbReference>
<gene>
    <name evidence="4" type="ORF">GJ698_22155</name>
</gene>
<proteinExistence type="predicted"/>
<dbReference type="Proteomes" id="UP000439986">
    <property type="component" value="Unassembled WGS sequence"/>
</dbReference>
<evidence type="ECO:0000259" key="2">
    <source>
        <dbReference type="Pfam" id="PF06791"/>
    </source>
</evidence>
<accession>A0A844D3V3</accession>
<evidence type="ECO:0000259" key="3">
    <source>
        <dbReference type="Pfam" id="PF13946"/>
    </source>
</evidence>
<dbReference type="EMBL" id="WKJL01000019">
    <property type="protein sequence ID" value="MRW86778.1"/>
    <property type="molecule type" value="Genomic_DNA"/>
</dbReference>
<reference evidence="4 5" key="1">
    <citation type="submission" date="2019-11" db="EMBL/GenBank/DDBJ databases">
        <title>Novel species isolated from a subtropical stream in China.</title>
        <authorList>
            <person name="Lu H."/>
        </authorList>
    </citation>
    <scope>NUCLEOTIDE SEQUENCE [LARGE SCALE GENOMIC DNA]</scope>
    <source>
        <strain evidence="4 5">FT26W</strain>
    </source>
</reference>
<dbReference type="InterPro" id="IPR009628">
    <property type="entry name" value="Phage_tape_measure_N"/>
</dbReference>
<dbReference type="Pfam" id="PF13946">
    <property type="entry name" value="DUF4214"/>
    <property type="match status" value="1"/>
</dbReference>
<protein>
    <submittedName>
        <fullName evidence="4">DUF4214 domain-containing protein</fullName>
    </submittedName>
</protein>